<evidence type="ECO:0000313" key="1">
    <source>
        <dbReference type="EMBL" id="MBC5711461.1"/>
    </source>
</evidence>
<gene>
    <name evidence="1" type="ORF">H8S75_26350</name>
</gene>
<reference evidence="1 2" key="1">
    <citation type="submission" date="2020-08" db="EMBL/GenBank/DDBJ databases">
        <title>Genome public.</title>
        <authorList>
            <person name="Liu C."/>
            <person name="Sun Q."/>
        </authorList>
    </citation>
    <scope>NUCLEOTIDE SEQUENCE [LARGE SCALE GENOMIC DNA]</scope>
    <source>
        <strain evidence="1 2">NSJ-66</strain>
    </source>
</reference>
<keyword evidence="2" id="KW-1185">Reference proteome</keyword>
<organism evidence="1 2">
    <name type="scientific">Hungatella hominis</name>
    <dbReference type="NCBI Taxonomy" id="2763050"/>
    <lineage>
        <taxon>Bacteria</taxon>
        <taxon>Bacillati</taxon>
        <taxon>Bacillota</taxon>
        <taxon>Clostridia</taxon>
        <taxon>Lachnospirales</taxon>
        <taxon>Lachnospiraceae</taxon>
        <taxon>Hungatella</taxon>
    </lineage>
</organism>
<comment type="caution">
    <text evidence="1">The sequence shown here is derived from an EMBL/GenBank/DDBJ whole genome shotgun (WGS) entry which is preliminary data.</text>
</comment>
<evidence type="ECO:0000313" key="2">
    <source>
        <dbReference type="Proteomes" id="UP000634672"/>
    </source>
</evidence>
<protein>
    <submittedName>
        <fullName evidence="1">Uncharacterized protein</fullName>
    </submittedName>
</protein>
<sequence length="94" mass="11145">MILEKQRVKWLFAEYVSISSREKNILDERCKKLLQENNKKVGEGVTEKLYSVRCLLVHSMYIMSDYSHELLEDINKAFLDVIMDILLTFKTTKE</sequence>
<proteinExistence type="predicted"/>
<accession>A0ABR7HE43</accession>
<dbReference type="Proteomes" id="UP000634672">
    <property type="component" value="Unassembled WGS sequence"/>
</dbReference>
<dbReference type="RefSeq" id="WP_187024070.1">
    <property type="nucleotide sequence ID" value="NZ_JACOPB010000018.1"/>
</dbReference>
<name>A0ABR7HE43_9FIRM</name>
<dbReference type="EMBL" id="JACOPB010000018">
    <property type="protein sequence ID" value="MBC5711461.1"/>
    <property type="molecule type" value="Genomic_DNA"/>
</dbReference>